<dbReference type="EMBL" id="JARQWQ010000034">
    <property type="protein sequence ID" value="KAK2561091.1"/>
    <property type="molecule type" value="Genomic_DNA"/>
</dbReference>
<dbReference type="InterPro" id="IPR059081">
    <property type="entry name" value="PRRT3-4"/>
</dbReference>
<feature type="transmembrane region" description="Helical" evidence="7">
    <location>
        <begin position="224"/>
        <end position="245"/>
    </location>
</feature>
<reference evidence="9" key="1">
    <citation type="journal article" date="2023" name="G3 (Bethesda)">
        <title>Whole genome assembly and annotation of the endangered Caribbean coral Acropora cervicornis.</title>
        <authorList>
            <person name="Selwyn J.D."/>
            <person name="Vollmer S.V."/>
        </authorList>
    </citation>
    <scope>NUCLEOTIDE SEQUENCE</scope>
    <source>
        <strain evidence="9">K2</strain>
    </source>
</reference>
<sequence>MEDYTRLVGALTLTLLVTNITVTTQAKYRTKIKRGTDMVDMAYAPSNTQRSQEKDHGFSAPLPATRVELSLPHLPTLMAANLGDEADPETEAEPRPEPERGPDWSIAFDQWGDAWGIHVYLFAVIFTLIAFYAAYNIGFSLHAGLNKKYLSVCLNIIMFLLGCTRAFVLFTDPYMQGTTVNNVRVLRLIWALGSPCLTSADGLVILTLVETARISVAPPRMQKFRVIISIILFHFSYVIITEFIVAKFIAAKAMLVVCQVFFIVWGAVLAVGYFVLAFKLNRKLFGHKDVKSRKDKLYIHVIYVSGINNLIISALFSYSAFSEFGVYSNMKFVDAWSWWRLQTYLRVVEVVAAVLIFTVSAKRRLLKKINVLEGGEFVVNRIVRHLAEANNRRLTMFSYFQSHKVRAAKDKDTIEADRKRQNDFPPVEADIVIKDDSTVGSRNQLVVERESVLSMLSDLHLSKVQQTHAKENLKGSKEVVAAVQDSEDKVDVPGRSHQQLLVEKDSVASMFSHLQLTKGKRELEESNQPK</sequence>
<feature type="transmembrane region" description="Helical" evidence="7">
    <location>
        <begin position="188"/>
        <end position="212"/>
    </location>
</feature>
<gene>
    <name evidence="9" type="ORF">P5673_016229</name>
</gene>
<evidence type="ECO:0000256" key="6">
    <source>
        <dbReference type="ARBA" id="ARBA00023136"/>
    </source>
</evidence>
<evidence type="ECO:0000256" key="1">
    <source>
        <dbReference type="ARBA" id="ARBA00004141"/>
    </source>
</evidence>
<evidence type="ECO:0000259" key="8">
    <source>
        <dbReference type="Pfam" id="PF25987"/>
    </source>
</evidence>
<comment type="caution">
    <text evidence="9">The sequence shown here is derived from an EMBL/GenBank/DDBJ whole genome shotgun (WGS) entry which is preliminary data.</text>
</comment>
<feature type="transmembrane region" description="Helical" evidence="7">
    <location>
        <begin position="251"/>
        <end position="276"/>
    </location>
</feature>
<keyword evidence="4" id="KW-0732">Signal</keyword>
<keyword evidence="10" id="KW-1185">Reference proteome</keyword>
<name>A0AAD9V4M9_ACRCE</name>
<evidence type="ECO:0000313" key="9">
    <source>
        <dbReference type="EMBL" id="KAK2561091.1"/>
    </source>
</evidence>
<comment type="subcellular location">
    <subcellularLocation>
        <location evidence="1">Membrane</location>
        <topology evidence="1">Multi-pass membrane protein</topology>
    </subcellularLocation>
</comment>
<keyword evidence="5 7" id="KW-1133">Transmembrane helix</keyword>
<organism evidence="9 10">
    <name type="scientific">Acropora cervicornis</name>
    <name type="common">Staghorn coral</name>
    <dbReference type="NCBI Taxonomy" id="6130"/>
    <lineage>
        <taxon>Eukaryota</taxon>
        <taxon>Metazoa</taxon>
        <taxon>Cnidaria</taxon>
        <taxon>Anthozoa</taxon>
        <taxon>Hexacorallia</taxon>
        <taxon>Scleractinia</taxon>
        <taxon>Astrocoeniina</taxon>
        <taxon>Acroporidae</taxon>
        <taxon>Acropora</taxon>
    </lineage>
</organism>
<feature type="transmembrane region" description="Helical" evidence="7">
    <location>
        <begin position="341"/>
        <end position="359"/>
    </location>
</feature>
<evidence type="ECO:0000256" key="7">
    <source>
        <dbReference type="SAM" id="Phobius"/>
    </source>
</evidence>
<protein>
    <recommendedName>
        <fullName evidence="8">Proline-rich transmembrane protein 3/4 domain-containing protein</fullName>
    </recommendedName>
</protein>
<feature type="transmembrane region" description="Helical" evidence="7">
    <location>
        <begin position="117"/>
        <end position="137"/>
    </location>
</feature>
<dbReference type="Pfam" id="PF25987">
    <property type="entry name" value="PRRT3"/>
    <property type="match status" value="1"/>
</dbReference>
<dbReference type="PANTHER" id="PTHR35578:SF6">
    <property type="entry name" value="PROLINE-RICH TRANSMEMBRANE PROTEIN 4"/>
    <property type="match status" value="1"/>
</dbReference>
<dbReference type="PANTHER" id="PTHR35578">
    <property type="entry name" value="PROLINE-RICH TRANSMEMBRANE PROTEIN 4-RELATED"/>
    <property type="match status" value="1"/>
</dbReference>
<dbReference type="AlphaFoldDB" id="A0AAD9V4M9"/>
<evidence type="ECO:0000313" key="10">
    <source>
        <dbReference type="Proteomes" id="UP001249851"/>
    </source>
</evidence>
<evidence type="ECO:0000256" key="3">
    <source>
        <dbReference type="ARBA" id="ARBA00022692"/>
    </source>
</evidence>
<feature type="domain" description="Proline-rich transmembrane protein 3/4" evidence="8">
    <location>
        <begin position="96"/>
        <end position="362"/>
    </location>
</feature>
<feature type="transmembrane region" description="Helical" evidence="7">
    <location>
        <begin position="297"/>
        <end position="321"/>
    </location>
</feature>
<proteinExistence type="predicted"/>
<keyword evidence="2" id="KW-0597">Phosphoprotein</keyword>
<reference evidence="9" key="2">
    <citation type="journal article" date="2023" name="Science">
        <title>Genomic signatures of disease resistance in endangered staghorn corals.</title>
        <authorList>
            <person name="Vollmer S.V."/>
            <person name="Selwyn J.D."/>
            <person name="Despard B.A."/>
            <person name="Roesel C.L."/>
        </authorList>
    </citation>
    <scope>NUCLEOTIDE SEQUENCE</scope>
    <source>
        <strain evidence="9">K2</strain>
    </source>
</reference>
<keyword evidence="3 7" id="KW-0812">Transmembrane</keyword>
<evidence type="ECO:0000256" key="4">
    <source>
        <dbReference type="ARBA" id="ARBA00022729"/>
    </source>
</evidence>
<feature type="transmembrane region" description="Helical" evidence="7">
    <location>
        <begin position="149"/>
        <end position="168"/>
    </location>
</feature>
<accession>A0AAD9V4M9</accession>
<dbReference type="Proteomes" id="UP001249851">
    <property type="component" value="Unassembled WGS sequence"/>
</dbReference>
<dbReference type="InterPro" id="IPR052836">
    <property type="entry name" value="PRRT_domain-containing"/>
</dbReference>
<evidence type="ECO:0000256" key="5">
    <source>
        <dbReference type="ARBA" id="ARBA00022989"/>
    </source>
</evidence>
<keyword evidence="6 7" id="KW-0472">Membrane</keyword>
<evidence type="ECO:0000256" key="2">
    <source>
        <dbReference type="ARBA" id="ARBA00022553"/>
    </source>
</evidence>